<evidence type="ECO:0000313" key="4">
    <source>
        <dbReference type="Proteomes" id="UP001501444"/>
    </source>
</evidence>
<protein>
    <submittedName>
        <fullName evidence="3">Phosphoribosyltransferase family protein</fullName>
    </submittedName>
</protein>
<sequence>MQFADRAEAGRHLAERLRREPAGSVVLGVPGGGVPVAVEVAAGLGAPLDPLVVQRLGVSFQPELTMAAVGPGGALAVNPEVLRSSGTCPDELAAEVDRARAEAADRTRHLLTVRPTSDLRGRRVIVVDDAIVTGATARAASRAARVAGAAHVTVAVPVAAGPGLAGLPAVADRVVHLDTATDRDAAGGRYADFRPVPDDEVVRLLAGPGQAPAGRRPADPPEDDGRLAVPPGAAGTVVLAHTSRGAGLGPRCRWIAGRLREAGLATLSLYLLRREEELDWLAARDVGLLADRLAAGLGRLRADATAAALPIGLFVSGSAAAAALAAAAGPSRDMVAAVVCHDGRPDLAWRDLPGVRAPTLLVAGGRNEYLLELNRVAHGLLPGGDRLAVLRGAGHLVQEPGALATLTRLAVGWFGEHLGVR</sequence>
<gene>
    <name evidence="3" type="ORF">GCM10010170_066140</name>
</gene>
<keyword evidence="3" id="KW-0328">Glycosyltransferase</keyword>
<dbReference type="SUPFAM" id="SSF53474">
    <property type="entry name" value="alpha/beta-Hydrolases"/>
    <property type="match status" value="1"/>
</dbReference>
<evidence type="ECO:0000259" key="2">
    <source>
        <dbReference type="Pfam" id="PF00156"/>
    </source>
</evidence>
<feature type="domain" description="Phosphoribosyltransferase" evidence="2">
    <location>
        <begin position="8"/>
        <end position="160"/>
    </location>
</feature>
<name>A0ABP5U1R2_9ACTN</name>
<evidence type="ECO:0000256" key="1">
    <source>
        <dbReference type="SAM" id="MobiDB-lite"/>
    </source>
</evidence>
<dbReference type="Gene3D" id="3.40.50.2020">
    <property type="match status" value="1"/>
</dbReference>
<dbReference type="InterPro" id="IPR029057">
    <property type="entry name" value="PRTase-like"/>
</dbReference>
<feature type="region of interest" description="Disordered" evidence="1">
    <location>
        <begin position="207"/>
        <end position="226"/>
    </location>
</feature>
<dbReference type="RefSeq" id="WP_344616499.1">
    <property type="nucleotide sequence ID" value="NZ_BAAARV010000065.1"/>
</dbReference>
<dbReference type="InterPro" id="IPR000836">
    <property type="entry name" value="PRTase_dom"/>
</dbReference>
<dbReference type="InterPro" id="IPR029058">
    <property type="entry name" value="AB_hydrolase_fold"/>
</dbReference>
<dbReference type="Gene3D" id="3.40.50.1820">
    <property type="entry name" value="alpha/beta hydrolase"/>
    <property type="match status" value="1"/>
</dbReference>
<dbReference type="Gene3D" id="3.30.1310.20">
    <property type="entry name" value="PRTase-like"/>
    <property type="match status" value="1"/>
</dbReference>
<dbReference type="Pfam" id="PF00156">
    <property type="entry name" value="Pribosyltran"/>
    <property type="match status" value="1"/>
</dbReference>
<comment type="caution">
    <text evidence="3">The sequence shown here is derived from an EMBL/GenBank/DDBJ whole genome shotgun (WGS) entry which is preliminary data.</text>
</comment>
<reference evidence="4" key="1">
    <citation type="journal article" date="2019" name="Int. J. Syst. Evol. Microbiol.">
        <title>The Global Catalogue of Microorganisms (GCM) 10K type strain sequencing project: providing services to taxonomists for standard genome sequencing and annotation.</title>
        <authorList>
            <consortium name="The Broad Institute Genomics Platform"/>
            <consortium name="The Broad Institute Genome Sequencing Center for Infectious Disease"/>
            <person name="Wu L."/>
            <person name="Ma J."/>
        </authorList>
    </citation>
    <scope>NUCLEOTIDE SEQUENCE [LARGE SCALE GENOMIC DNA]</scope>
    <source>
        <strain evidence="4">JCM 3272</strain>
    </source>
</reference>
<dbReference type="GO" id="GO:0016757">
    <property type="term" value="F:glycosyltransferase activity"/>
    <property type="evidence" value="ECO:0007669"/>
    <property type="project" value="UniProtKB-KW"/>
</dbReference>
<dbReference type="Proteomes" id="UP001501444">
    <property type="component" value="Unassembled WGS sequence"/>
</dbReference>
<keyword evidence="3" id="KW-0808">Transferase</keyword>
<proteinExistence type="predicted"/>
<organism evidence="3 4">
    <name type="scientific">Dactylosporangium salmoneum</name>
    <dbReference type="NCBI Taxonomy" id="53361"/>
    <lineage>
        <taxon>Bacteria</taxon>
        <taxon>Bacillati</taxon>
        <taxon>Actinomycetota</taxon>
        <taxon>Actinomycetes</taxon>
        <taxon>Micromonosporales</taxon>
        <taxon>Micromonosporaceae</taxon>
        <taxon>Dactylosporangium</taxon>
    </lineage>
</organism>
<accession>A0ABP5U1R2</accession>
<dbReference type="EMBL" id="BAAARV010000065">
    <property type="protein sequence ID" value="GAA2367018.1"/>
    <property type="molecule type" value="Genomic_DNA"/>
</dbReference>
<dbReference type="SUPFAM" id="SSF53271">
    <property type="entry name" value="PRTase-like"/>
    <property type="match status" value="1"/>
</dbReference>
<keyword evidence="4" id="KW-1185">Reference proteome</keyword>
<feature type="compositionally biased region" description="Basic and acidic residues" evidence="1">
    <location>
        <begin position="216"/>
        <end position="226"/>
    </location>
</feature>
<evidence type="ECO:0000313" key="3">
    <source>
        <dbReference type="EMBL" id="GAA2367018.1"/>
    </source>
</evidence>